<protein>
    <submittedName>
        <fullName evidence="2">Uncharacterized protein</fullName>
    </submittedName>
</protein>
<organism evidence="2 3">
    <name type="scientific">Lentzea alba</name>
    <dbReference type="NCBI Taxonomy" id="2714351"/>
    <lineage>
        <taxon>Bacteria</taxon>
        <taxon>Bacillati</taxon>
        <taxon>Actinomycetota</taxon>
        <taxon>Actinomycetes</taxon>
        <taxon>Pseudonocardiales</taxon>
        <taxon>Pseudonocardiaceae</taxon>
        <taxon>Lentzea</taxon>
    </lineage>
</organism>
<sequence>MSNLVLFTELRQRLDDHLDLVSRVAAEGDAESALSMIRREVPGLVAAVHALVDEHLPDDNGSCRKCRSGPFWRRIPAPCRMLIQVHLAVGAAKATTRDRTRWSPSRHRLQESSVD</sequence>
<dbReference type="AlphaFoldDB" id="A0A7C9RL76"/>
<evidence type="ECO:0000313" key="3">
    <source>
        <dbReference type="Proteomes" id="UP000481360"/>
    </source>
</evidence>
<reference evidence="2 3" key="1">
    <citation type="submission" date="2020-03" db="EMBL/GenBank/DDBJ databases">
        <title>Isolation and identification of active actinomycetes.</title>
        <authorList>
            <person name="Sun X."/>
        </authorList>
    </citation>
    <scope>NUCLEOTIDE SEQUENCE [LARGE SCALE GENOMIC DNA]</scope>
    <source>
        <strain evidence="2 3">NEAU-D13</strain>
    </source>
</reference>
<comment type="caution">
    <text evidence="2">The sequence shown here is derived from an EMBL/GenBank/DDBJ whole genome shotgun (WGS) entry which is preliminary data.</text>
</comment>
<proteinExistence type="predicted"/>
<accession>A0A7C9RL76</accession>
<name>A0A7C9RL76_9PSEU</name>
<dbReference type="RefSeq" id="WP_166043087.1">
    <property type="nucleotide sequence ID" value="NZ_JAAMPJ010000001.1"/>
</dbReference>
<evidence type="ECO:0000256" key="1">
    <source>
        <dbReference type="SAM" id="MobiDB-lite"/>
    </source>
</evidence>
<gene>
    <name evidence="2" type="ORF">G7043_01545</name>
</gene>
<feature type="region of interest" description="Disordered" evidence="1">
    <location>
        <begin position="96"/>
        <end position="115"/>
    </location>
</feature>
<dbReference type="EMBL" id="JAAMPJ010000001">
    <property type="protein sequence ID" value="NGY57609.1"/>
    <property type="molecule type" value="Genomic_DNA"/>
</dbReference>
<dbReference type="Proteomes" id="UP000481360">
    <property type="component" value="Unassembled WGS sequence"/>
</dbReference>
<keyword evidence="3" id="KW-1185">Reference proteome</keyword>
<evidence type="ECO:0000313" key="2">
    <source>
        <dbReference type="EMBL" id="NGY57609.1"/>
    </source>
</evidence>